<keyword evidence="4" id="KW-0547">Nucleotide-binding</keyword>
<dbReference type="InterPro" id="IPR041118">
    <property type="entry name" value="Rx_N"/>
</dbReference>
<feature type="coiled-coil region" evidence="6">
    <location>
        <begin position="21"/>
        <end position="48"/>
    </location>
</feature>
<dbReference type="Pfam" id="PF18052">
    <property type="entry name" value="Rx_N"/>
    <property type="match status" value="1"/>
</dbReference>
<dbReference type="GO" id="GO:0006952">
    <property type="term" value="P:defense response"/>
    <property type="evidence" value="ECO:0007669"/>
    <property type="project" value="UniProtKB-KW"/>
</dbReference>
<dbReference type="PANTHER" id="PTHR33377:SF95">
    <property type="entry name" value="EXPRESSED PROTEIN"/>
    <property type="match status" value="1"/>
</dbReference>
<sequence>MAEIVGSAVVGETVNRIIASVTGKNEKKDDKRENIESLEMAHIKMEAALPTSDKWQVTDVPLLRWRSKLKRAAQECDDTLHQCKQQALEEEETRQRVRQSSFPKRIAHATKSFISSVIDFSDDKSSGSSANVRRFERFADDKHPLKLAVLIIPHDSPEDTETMTETCAYEVIGEDDQAGIAGSSAGVARCSNAAQEQGRHGLLALRSPQSPALSVEIRR</sequence>
<keyword evidence="5" id="KW-0611">Plant defense</keyword>
<gene>
    <name evidence="8" type="ORF">BAE44_0003130</name>
</gene>
<evidence type="ECO:0000313" key="9">
    <source>
        <dbReference type="Proteomes" id="UP000095767"/>
    </source>
</evidence>
<dbReference type="Pfam" id="PF08224">
    <property type="entry name" value="DUF1719"/>
    <property type="match status" value="1"/>
</dbReference>
<feature type="domain" description="Disease resistance N-terminal" evidence="7">
    <location>
        <begin position="9"/>
        <end position="97"/>
    </location>
</feature>
<accession>A0A1E5WF76</accession>
<keyword evidence="2" id="KW-0433">Leucine-rich repeat</keyword>
<dbReference type="Proteomes" id="UP000095767">
    <property type="component" value="Unassembled WGS sequence"/>
</dbReference>
<evidence type="ECO:0000259" key="7">
    <source>
        <dbReference type="Pfam" id="PF18052"/>
    </source>
</evidence>
<keyword evidence="3" id="KW-0677">Repeat</keyword>
<evidence type="ECO:0000256" key="1">
    <source>
        <dbReference type="ARBA" id="ARBA00008894"/>
    </source>
</evidence>
<evidence type="ECO:0000313" key="8">
    <source>
        <dbReference type="EMBL" id="OEL35850.1"/>
    </source>
</evidence>
<dbReference type="SMART" id="SM01157">
    <property type="entry name" value="DUF1719"/>
    <property type="match status" value="1"/>
</dbReference>
<evidence type="ECO:0000256" key="5">
    <source>
        <dbReference type="ARBA" id="ARBA00022821"/>
    </source>
</evidence>
<protein>
    <recommendedName>
        <fullName evidence="7">Disease resistance N-terminal domain-containing protein</fullName>
    </recommendedName>
</protein>
<name>A0A1E5WF76_9POAL</name>
<dbReference type="PANTHER" id="PTHR33377">
    <property type="entry name" value="OS10G0134700 PROTEIN-RELATED"/>
    <property type="match status" value="1"/>
</dbReference>
<dbReference type="EMBL" id="LWDX02010825">
    <property type="protein sequence ID" value="OEL35850.1"/>
    <property type="molecule type" value="Genomic_DNA"/>
</dbReference>
<evidence type="ECO:0000256" key="4">
    <source>
        <dbReference type="ARBA" id="ARBA00022741"/>
    </source>
</evidence>
<evidence type="ECO:0000256" key="2">
    <source>
        <dbReference type="ARBA" id="ARBA00022614"/>
    </source>
</evidence>
<organism evidence="8 9">
    <name type="scientific">Dichanthelium oligosanthes</name>
    <dbReference type="NCBI Taxonomy" id="888268"/>
    <lineage>
        <taxon>Eukaryota</taxon>
        <taxon>Viridiplantae</taxon>
        <taxon>Streptophyta</taxon>
        <taxon>Embryophyta</taxon>
        <taxon>Tracheophyta</taxon>
        <taxon>Spermatophyta</taxon>
        <taxon>Magnoliopsida</taxon>
        <taxon>Liliopsida</taxon>
        <taxon>Poales</taxon>
        <taxon>Poaceae</taxon>
        <taxon>PACMAD clade</taxon>
        <taxon>Panicoideae</taxon>
        <taxon>Panicodae</taxon>
        <taxon>Paniceae</taxon>
        <taxon>Dichantheliinae</taxon>
        <taxon>Dichanthelium</taxon>
    </lineage>
</organism>
<keyword evidence="9" id="KW-1185">Reference proteome</keyword>
<keyword evidence="6" id="KW-0175">Coiled coil</keyword>
<proteinExistence type="inferred from homology"/>
<evidence type="ECO:0000256" key="3">
    <source>
        <dbReference type="ARBA" id="ARBA00022737"/>
    </source>
</evidence>
<comment type="similarity">
    <text evidence="1">Belongs to the disease resistance NB-LRR family.</text>
</comment>
<dbReference type="AlphaFoldDB" id="A0A1E5WF76"/>
<dbReference type="GO" id="GO:0000166">
    <property type="term" value="F:nucleotide binding"/>
    <property type="evidence" value="ECO:0007669"/>
    <property type="project" value="UniProtKB-KW"/>
</dbReference>
<evidence type="ECO:0000256" key="6">
    <source>
        <dbReference type="SAM" id="Coils"/>
    </source>
</evidence>
<comment type="caution">
    <text evidence="8">The sequence shown here is derived from an EMBL/GenBank/DDBJ whole genome shotgun (WGS) entry which is preliminary data.</text>
</comment>
<reference evidence="8 9" key="1">
    <citation type="submission" date="2016-09" db="EMBL/GenBank/DDBJ databases">
        <title>The draft genome of Dichanthelium oligosanthes: A C3 panicoid grass species.</title>
        <authorList>
            <person name="Studer A.J."/>
            <person name="Schnable J.C."/>
            <person name="Brutnell T.P."/>
        </authorList>
    </citation>
    <scope>NUCLEOTIDE SEQUENCE [LARGE SCALE GENOMIC DNA]</scope>
    <source>
        <strain evidence="9">cv. Kellogg 1175</strain>
        <tissue evidence="8">Leaf</tissue>
    </source>
</reference>
<dbReference type="InterPro" id="IPR013181">
    <property type="entry name" value="DUF1719"/>
</dbReference>